<dbReference type="Proteomes" id="UP000002748">
    <property type="component" value="Unassembled WGS sequence"/>
</dbReference>
<dbReference type="VEuPathDB" id="FungiDB:A1Q1_07422"/>
<evidence type="ECO:0000256" key="2">
    <source>
        <dbReference type="ARBA" id="ARBA00022980"/>
    </source>
</evidence>
<evidence type="ECO:0000256" key="3">
    <source>
        <dbReference type="ARBA" id="ARBA00023274"/>
    </source>
</evidence>
<keyword evidence="3 4" id="KW-0687">Ribonucleoprotein</keyword>
<accession>J4UIE3</accession>
<evidence type="ECO:0000313" key="7">
    <source>
        <dbReference type="Proteomes" id="UP000002748"/>
    </source>
</evidence>
<keyword evidence="2 4" id="KW-0689">Ribosomal protein</keyword>
<name>J4UIE3_TRIAS</name>
<dbReference type="PANTHER" id="PTHR13501">
    <property type="entry name" value="CHLOROPLAST 50S RIBOSOMAL PROTEIN L22-RELATED"/>
    <property type="match status" value="1"/>
</dbReference>
<organism evidence="6 7">
    <name type="scientific">Trichosporon asahii var. asahii (strain ATCC 90039 / CBS 2479 / JCM 2466 / KCTC 7840 / NBRC 103889/ NCYC 2677 / UAMH 7654)</name>
    <name type="common">Yeast</name>
    <dbReference type="NCBI Taxonomy" id="1186058"/>
    <lineage>
        <taxon>Eukaryota</taxon>
        <taxon>Fungi</taxon>
        <taxon>Dikarya</taxon>
        <taxon>Basidiomycota</taxon>
        <taxon>Agaricomycotina</taxon>
        <taxon>Tremellomycetes</taxon>
        <taxon>Trichosporonales</taxon>
        <taxon>Trichosporonaceae</taxon>
        <taxon>Trichosporon</taxon>
    </lineage>
</organism>
<dbReference type="RefSeq" id="XP_014183133.1">
    <property type="nucleotide sequence ID" value="XM_014327658.1"/>
</dbReference>
<dbReference type="AlphaFoldDB" id="J4UIE3"/>
<comment type="similarity">
    <text evidence="1 4">Belongs to the universal ribosomal protein uL22 family.</text>
</comment>
<proteinExistence type="inferred from homology"/>
<dbReference type="GeneID" id="25990934"/>
<protein>
    <submittedName>
        <fullName evidence="6">50S ribosomal protein L22</fullName>
    </submittedName>
</protein>
<feature type="region of interest" description="Disordered" evidence="5">
    <location>
        <begin position="16"/>
        <end position="42"/>
    </location>
</feature>
<gene>
    <name evidence="6" type="ORF">A1Q1_07422</name>
</gene>
<dbReference type="Pfam" id="PF00237">
    <property type="entry name" value="Ribosomal_L22"/>
    <property type="match status" value="1"/>
</dbReference>
<dbReference type="OrthoDB" id="416470at2759"/>
<dbReference type="SUPFAM" id="SSF54843">
    <property type="entry name" value="Ribosomal protein L22"/>
    <property type="match status" value="1"/>
</dbReference>
<dbReference type="GO" id="GO:0003735">
    <property type="term" value="F:structural constituent of ribosome"/>
    <property type="evidence" value="ECO:0007669"/>
    <property type="project" value="InterPro"/>
</dbReference>
<dbReference type="Gene3D" id="3.90.470.10">
    <property type="entry name" value="Ribosomal protein L22/L17"/>
    <property type="match status" value="1"/>
</dbReference>
<feature type="region of interest" description="Disordered" evidence="5">
    <location>
        <begin position="51"/>
        <end position="70"/>
    </location>
</feature>
<evidence type="ECO:0000256" key="5">
    <source>
        <dbReference type="SAM" id="MobiDB-lite"/>
    </source>
</evidence>
<dbReference type="EMBL" id="ALBS01000057">
    <property type="protein sequence ID" value="EJT51450.1"/>
    <property type="molecule type" value="Genomic_DNA"/>
</dbReference>
<dbReference type="GO" id="GO:0005762">
    <property type="term" value="C:mitochondrial large ribosomal subunit"/>
    <property type="evidence" value="ECO:0007669"/>
    <property type="project" value="TreeGrafter"/>
</dbReference>
<dbReference type="InterPro" id="IPR036394">
    <property type="entry name" value="Ribosomal_uL22_sf"/>
</dbReference>
<reference evidence="6 7" key="1">
    <citation type="journal article" date="2012" name="Eukaryot. Cell">
        <title>Draft genome sequence of CBS 2479, the standard type strain of Trichosporon asahii.</title>
        <authorList>
            <person name="Yang R.Y."/>
            <person name="Li H.T."/>
            <person name="Zhu H."/>
            <person name="Zhou G.P."/>
            <person name="Wang M."/>
            <person name="Wang L."/>
        </authorList>
    </citation>
    <scope>NUCLEOTIDE SEQUENCE [LARGE SCALE GENOMIC DNA]</scope>
    <source>
        <strain evidence="7">ATCC 90039 / CBS 2479 / JCM 2466 / KCTC 7840 / NCYC 2677 / UAMH 7654</strain>
    </source>
</reference>
<dbReference type="GO" id="GO:0006412">
    <property type="term" value="P:translation"/>
    <property type="evidence" value="ECO:0007669"/>
    <property type="project" value="InterPro"/>
</dbReference>
<comment type="caution">
    <text evidence="6">The sequence shown here is derived from an EMBL/GenBank/DDBJ whole genome shotgun (WGS) entry which is preliminary data.</text>
</comment>
<evidence type="ECO:0000256" key="1">
    <source>
        <dbReference type="ARBA" id="ARBA00009451"/>
    </source>
</evidence>
<sequence length="210" mass="23831">MGSRTLFDFALPKSWRRNSQKKEETTPAPAAAEPVAEEKTESVFDEVVEAAEQKQKSRRASEHSYKSAFHKMSPRKLNDISRQVAGLPVDEALIQLQFSEKRVAKTWVKSTLALARDHAVAKGMDRSKLVVSESWVSKGSKVARLDIKGRGRMGIKHHQSARVHFLLKEGKTYQEKLAERRKKELNKIKSAGVVREDGKIRRKVISGWAW</sequence>
<dbReference type="PANTHER" id="PTHR13501:SF8">
    <property type="entry name" value="LARGE RIBOSOMAL SUBUNIT PROTEIN UL22M"/>
    <property type="match status" value="1"/>
</dbReference>
<feature type="compositionally biased region" description="Basic and acidic residues" evidence="5">
    <location>
        <begin position="51"/>
        <end position="65"/>
    </location>
</feature>
<evidence type="ECO:0000256" key="4">
    <source>
        <dbReference type="RuleBase" id="RU004005"/>
    </source>
</evidence>
<dbReference type="InterPro" id="IPR047867">
    <property type="entry name" value="Ribosomal_uL22_bac/org-type"/>
</dbReference>
<dbReference type="InterPro" id="IPR001063">
    <property type="entry name" value="Ribosomal_uL22"/>
</dbReference>
<evidence type="ECO:0000313" key="6">
    <source>
        <dbReference type="EMBL" id="EJT51450.1"/>
    </source>
</evidence>
<dbReference type="HOGENOM" id="CLU_085461_0_0_1"/>
<dbReference type="KEGG" id="tasa:A1Q1_07422"/>